<keyword evidence="3" id="KW-1185">Reference proteome</keyword>
<feature type="region of interest" description="Disordered" evidence="1">
    <location>
        <begin position="195"/>
        <end position="218"/>
    </location>
</feature>
<organism evidence="2 3">
    <name type="scientific">Mycena rosella</name>
    <name type="common">Pink bonnet</name>
    <name type="synonym">Agaricus rosellus</name>
    <dbReference type="NCBI Taxonomy" id="1033263"/>
    <lineage>
        <taxon>Eukaryota</taxon>
        <taxon>Fungi</taxon>
        <taxon>Dikarya</taxon>
        <taxon>Basidiomycota</taxon>
        <taxon>Agaricomycotina</taxon>
        <taxon>Agaricomycetes</taxon>
        <taxon>Agaricomycetidae</taxon>
        <taxon>Agaricales</taxon>
        <taxon>Marasmiineae</taxon>
        <taxon>Mycenaceae</taxon>
        <taxon>Mycena</taxon>
    </lineage>
</organism>
<evidence type="ECO:0000313" key="3">
    <source>
        <dbReference type="Proteomes" id="UP001221757"/>
    </source>
</evidence>
<reference evidence="2" key="1">
    <citation type="submission" date="2023-03" db="EMBL/GenBank/DDBJ databases">
        <title>Massive genome expansion in bonnet fungi (Mycena s.s.) driven by repeated elements and novel gene families across ecological guilds.</title>
        <authorList>
            <consortium name="Lawrence Berkeley National Laboratory"/>
            <person name="Harder C.B."/>
            <person name="Miyauchi S."/>
            <person name="Viragh M."/>
            <person name="Kuo A."/>
            <person name="Thoen E."/>
            <person name="Andreopoulos B."/>
            <person name="Lu D."/>
            <person name="Skrede I."/>
            <person name="Drula E."/>
            <person name="Henrissat B."/>
            <person name="Morin E."/>
            <person name="Kohler A."/>
            <person name="Barry K."/>
            <person name="LaButti K."/>
            <person name="Morin E."/>
            <person name="Salamov A."/>
            <person name="Lipzen A."/>
            <person name="Mereny Z."/>
            <person name="Hegedus B."/>
            <person name="Baldrian P."/>
            <person name="Stursova M."/>
            <person name="Weitz H."/>
            <person name="Taylor A."/>
            <person name="Grigoriev I.V."/>
            <person name="Nagy L.G."/>
            <person name="Martin F."/>
            <person name="Kauserud H."/>
        </authorList>
    </citation>
    <scope>NUCLEOTIDE SEQUENCE</scope>
    <source>
        <strain evidence="2">CBHHK067</strain>
    </source>
</reference>
<evidence type="ECO:0000313" key="2">
    <source>
        <dbReference type="EMBL" id="KAJ7696279.1"/>
    </source>
</evidence>
<dbReference type="AlphaFoldDB" id="A0AAD7DNX1"/>
<name>A0AAD7DNX1_MYCRO</name>
<accession>A0AAD7DNX1</accession>
<protein>
    <submittedName>
        <fullName evidence="2">Uncharacterized protein</fullName>
    </submittedName>
</protein>
<dbReference type="EMBL" id="JARKIE010000035">
    <property type="protein sequence ID" value="KAJ7696279.1"/>
    <property type="molecule type" value="Genomic_DNA"/>
</dbReference>
<proteinExistence type="predicted"/>
<dbReference type="Proteomes" id="UP001221757">
    <property type="component" value="Unassembled WGS sequence"/>
</dbReference>
<sequence length="218" mass="25060">MPRRIGRREPKKACTSREFWKAWNRHGMDRQEDDLRICASAREGRQPATQVLESGPYLKWILQCLVSRGGIVDTQQQWVIRTAPRSSANEVERGKRGKRRGMRDGEERRVPRREKMGGGEKLFRYRSAPETSEVETLATRIRIGGGIPSHKEGWNAYERMTHIQPARSITSGSEEVGCEDLESYGIAAVSERVGWDGQEKSSTEFEREAEMRVVRQER</sequence>
<feature type="region of interest" description="Disordered" evidence="1">
    <location>
        <begin position="85"/>
        <end position="114"/>
    </location>
</feature>
<comment type="caution">
    <text evidence="2">The sequence shown here is derived from an EMBL/GenBank/DDBJ whole genome shotgun (WGS) entry which is preliminary data.</text>
</comment>
<gene>
    <name evidence="2" type="ORF">B0H17DRAFT_1131067</name>
</gene>
<evidence type="ECO:0000256" key="1">
    <source>
        <dbReference type="SAM" id="MobiDB-lite"/>
    </source>
</evidence>
<feature type="compositionally biased region" description="Basic and acidic residues" evidence="1">
    <location>
        <begin position="102"/>
        <end position="114"/>
    </location>
</feature>